<evidence type="ECO:0000256" key="3">
    <source>
        <dbReference type="ARBA" id="ARBA00022801"/>
    </source>
</evidence>
<dbReference type="InterPro" id="IPR038765">
    <property type="entry name" value="Papain-like_cys_pep_sf"/>
</dbReference>
<reference evidence="6 7" key="1">
    <citation type="journal article" date="2020" name="Proc. Natl. Acad. Sci. U.S.A.">
        <title>Ecological drivers of bacterial community assembly in synthetic phycospheres.</title>
        <authorList>
            <person name="Fu H."/>
            <person name="Uchimiya M."/>
            <person name="Gore J."/>
            <person name="Moran M.A."/>
        </authorList>
    </citation>
    <scope>NUCLEOTIDE SEQUENCE [LARGE SCALE GENOMIC DNA]</scope>
    <source>
        <strain evidence="6">HF-Din03</strain>
    </source>
</reference>
<comment type="similarity">
    <text evidence="1">Belongs to the peptidase C40 family.</text>
</comment>
<dbReference type="Proteomes" id="UP000565723">
    <property type="component" value="Unassembled WGS sequence"/>
</dbReference>
<gene>
    <name evidence="6" type="ORF">HW564_13725</name>
</gene>
<dbReference type="SMR" id="A0A850LKH1"/>
<dbReference type="Pfam" id="PF00877">
    <property type="entry name" value="NLPC_P60"/>
    <property type="match status" value="1"/>
</dbReference>
<dbReference type="InterPro" id="IPR000064">
    <property type="entry name" value="NLP_P60_dom"/>
</dbReference>
<dbReference type="AlphaFoldDB" id="A0A850LKH1"/>
<proteinExistence type="inferred from homology"/>
<dbReference type="GO" id="GO:0008234">
    <property type="term" value="F:cysteine-type peptidase activity"/>
    <property type="evidence" value="ECO:0007669"/>
    <property type="project" value="UniProtKB-KW"/>
</dbReference>
<dbReference type="RefSeq" id="WP_011049396.1">
    <property type="nucleotide sequence ID" value="NZ_CP076685.1"/>
</dbReference>
<dbReference type="EMBL" id="JABXIY010000038">
    <property type="protein sequence ID" value="NVK97985.1"/>
    <property type="molecule type" value="Genomic_DNA"/>
</dbReference>
<evidence type="ECO:0000313" key="7">
    <source>
        <dbReference type="Proteomes" id="UP000565723"/>
    </source>
</evidence>
<evidence type="ECO:0000256" key="1">
    <source>
        <dbReference type="ARBA" id="ARBA00007074"/>
    </source>
</evidence>
<feature type="domain" description="NlpC/P60" evidence="5">
    <location>
        <begin position="122"/>
        <end position="246"/>
    </location>
</feature>
<evidence type="ECO:0000256" key="2">
    <source>
        <dbReference type="ARBA" id="ARBA00022670"/>
    </source>
</evidence>
<keyword evidence="2" id="KW-0645">Protease</keyword>
<dbReference type="Gene3D" id="2.30.30.40">
    <property type="entry name" value="SH3 Domains"/>
    <property type="match status" value="1"/>
</dbReference>
<name>A0A850LKH1_9RHOB</name>
<sequence length="249" mass="26603">MSAHAILRPVVDLLRCPEGPRDRQVLLGARVELLERQENWARIRADKDGYEGWLPADVLGADAVPTHWVSAPSTHAYARADLKSPDLMALSFGSRVAVHAVSGRFAETAQGHIPVQHLTPMGQRLTDPVAVAELFLGTPYLWGGDSRWGIDCSGLVQAALLACGHPCPGDSGPQSRAVGTLMPPGTQPRRGDLLFWTGHVALVADAERILHANANDMAVAYEPTAAAIARIIAQGEGPVTAHRRPAIHA</sequence>
<comment type="caution">
    <text evidence="6">The sequence shown here is derived from an EMBL/GenBank/DDBJ whole genome shotgun (WGS) entry which is preliminary data.</text>
</comment>
<dbReference type="GO" id="GO:0006508">
    <property type="term" value="P:proteolysis"/>
    <property type="evidence" value="ECO:0007669"/>
    <property type="project" value="UniProtKB-KW"/>
</dbReference>
<organism evidence="6 7">
    <name type="scientific">Ruegeria pomeroyi</name>
    <dbReference type="NCBI Taxonomy" id="89184"/>
    <lineage>
        <taxon>Bacteria</taxon>
        <taxon>Pseudomonadati</taxon>
        <taxon>Pseudomonadota</taxon>
        <taxon>Alphaproteobacteria</taxon>
        <taxon>Rhodobacterales</taxon>
        <taxon>Roseobacteraceae</taxon>
        <taxon>Ruegeria</taxon>
    </lineage>
</organism>
<dbReference type="Gene3D" id="3.90.1720.10">
    <property type="entry name" value="endopeptidase domain like (from Nostoc punctiforme)"/>
    <property type="match status" value="1"/>
</dbReference>
<evidence type="ECO:0000313" key="6">
    <source>
        <dbReference type="EMBL" id="NVK97985.1"/>
    </source>
</evidence>
<protein>
    <submittedName>
        <fullName evidence="6">C40 family peptidase</fullName>
    </submittedName>
</protein>
<dbReference type="InterPro" id="IPR041382">
    <property type="entry name" value="SH3_16"/>
</dbReference>
<dbReference type="PANTHER" id="PTHR47359:SF3">
    <property type="entry name" value="NLP_P60 DOMAIN-CONTAINING PROTEIN-RELATED"/>
    <property type="match status" value="1"/>
</dbReference>
<keyword evidence="3" id="KW-0378">Hydrolase</keyword>
<accession>A0A850LKH1</accession>
<evidence type="ECO:0000256" key="4">
    <source>
        <dbReference type="ARBA" id="ARBA00022807"/>
    </source>
</evidence>
<evidence type="ECO:0000259" key="5">
    <source>
        <dbReference type="PROSITE" id="PS51935"/>
    </source>
</evidence>
<keyword evidence="4" id="KW-0788">Thiol protease</keyword>
<dbReference type="SUPFAM" id="SSF54001">
    <property type="entry name" value="Cysteine proteinases"/>
    <property type="match status" value="1"/>
</dbReference>
<dbReference type="InterPro" id="IPR051794">
    <property type="entry name" value="PG_Endopeptidase_C40"/>
</dbReference>
<dbReference type="OMA" id="NAPYLWG"/>
<dbReference type="PANTHER" id="PTHR47359">
    <property type="entry name" value="PEPTIDOGLYCAN DL-ENDOPEPTIDASE CWLO"/>
    <property type="match status" value="1"/>
</dbReference>
<dbReference type="PROSITE" id="PS51935">
    <property type="entry name" value="NLPC_P60"/>
    <property type="match status" value="1"/>
</dbReference>
<dbReference type="Pfam" id="PF18348">
    <property type="entry name" value="SH3_16"/>
    <property type="match status" value="1"/>
</dbReference>